<dbReference type="Proteomes" id="UP000308267">
    <property type="component" value="Unassembled WGS sequence"/>
</dbReference>
<sequence>MCVARARCPSVFRMVAKTKRVTTVLRPSIHTTTESSQEEWHDHPISQPAGFIRTKTKCSVHVICLRISLIKVCLDQIELKTLVTDSGFLFGMTDCSCQNQIISERN</sequence>
<organism evidence="1 2">
    <name type="scientific">Opisthorchis felineus</name>
    <dbReference type="NCBI Taxonomy" id="147828"/>
    <lineage>
        <taxon>Eukaryota</taxon>
        <taxon>Metazoa</taxon>
        <taxon>Spiralia</taxon>
        <taxon>Lophotrochozoa</taxon>
        <taxon>Platyhelminthes</taxon>
        <taxon>Trematoda</taxon>
        <taxon>Digenea</taxon>
        <taxon>Opisthorchiida</taxon>
        <taxon>Opisthorchiata</taxon>
        <taxon>Opisthorchiidae</taxon>
        <taxon>Opisthorchis</taxon>
    </lineage>
</organism>
<name>A0A4S2M831_OPIFE</name>
<evidence type="ECO:0000313" key="2">
    <source>
        <dbReference type="Proteomes" id="UP000308267"/>
    </source>
</evidence>
<keyword evidence="2" id="KW-1185">Reference proteome</keyword>
<evidence type="ECO:0000313" key="1">
    <source>
        <dbReference type="EMBL" id="TGZ70258.1"/>
    </source>
</evidence>
<proteinExistence type="predicted"/>
<dbReference type="AlphaFoldDB" id="A0A4S2M831"/>
<accession>A0A4S2M831</accession>
<protein>
    <submittedName>
        <fullName evidence="1">Uncharacterized protein</fullName>
    </submittedName>
</protein>
<dbReference type="EMBL" id="SJOL01005510">
    <property type="protein sequence ID" value="TGZ70258.1"/>
    <property type="molecule type" value="Genomic_DNA"/>
</dbReference>
<comment type="caution">
    <text evidence="1">The sequence shown here is derived from an EMBL/GenBank/DDBJ whole genome shotgun (WGS) entry which is preliminary data.</text>
</comment>
<gene>
    <name evidence="1" type="ORF">CRM22_003305</name>
</gene>
<reference evidence="1 2" key="1">
    <citation type="journal article" date="2019" name="BMC Genomics">
        <title>New insights from Opisthorchis felineus genome: update on genomics of the epidemiologically important liver flukes.</title>
        <authorList>
            <person name="Ershov N.I."/>
            <person name="Mordvinov V.A."/>
            <person name="Prokhortchouk E.B."/>
            <person name="Pakharukova M.Y."/>
            <person name="Gunbin K.V."/>
            <person name="Ustyantsev K."/>
            <person name="Genaev M.A."/>
            <person name="Blinov A.G."/>
            <person name="Mazur A."/>
            <person name="Boulygina E."/>
            <person name="Tsygankova S."/>
            <person name="Khrameeva E."/>
            <person name="Chekanov N."/>
            <person name="Fan G."/>
            <person name="Xiao A."/>
            <person name="Zhang H."/>
            <person name="Xu X."/>
            <person name="Yang H."/>
            <person name="Solovyev V."/>
            <person name="Lee S.M."/>
            <person name="Liu X."/>
            <person name="Afonnikov D.A."/>
            <person name="Skryabin K.G."/>
        </authorList>
    </citation>
    <scope>NUCLEOTIDE SEQUENCE [LARGE SCALE GENOMIC DNA]</scope>
    <source>
        <strain evidence="1">AK-0245</strain>
        <tissue evidence="1">Whole organism</tissue>
    </source>
</reference>